<keyword evidence="2" id="KW-1185">Reference proteome</keyword>
<protein>
    <submittedName>
        <fullName evidence="1">Uncharacterized protein</fullName>
    </submittedName>
</protein>
<dbReference type="Proteomes" id="UP000017836">
    <property type="component" value="Unassembled WGS sequence"/>
</dbReference>
<gene>
    <name evidence="1" type="ORF">AMTR_s00014p00252320</name>
</gene>
<evidence type="ECO:0000313" key="1">
    <source>
        <dbReference type="EMBL" id="ERN09209.1"/>
    </source>
</evidence>
<dbReference type="HOGENOM" id="CLU_2815795_0_0_1"/>
<accession>W1PN56</accession>
<evidence type="ECO:0000313" key="2">
    <source>
        <dbReference type="Proteomes" id="UP000017836"/>
    </source>
</evidence>
<sequence length="67" mass="7410">MDLIGMEYLSLEGETRSLFDGLCFIFEWAKGRAILGYAGHPVQFLNALIGSGRHSAPSMRPCHAKKI</sequence>
<proteinExistence type="predicted"/>
<name>W1PN56_AMBTC</name>
<reference evidence="2" key="1">
    <citation type="journal article" date="2013" name="Science">
        <title>The Amborella genome and the evolution of flowering plants.</title>
        <authorList>
            <consortium name="Amborella Genome Project"/>
        </authorList>
    </citation>
    <scope>NUCLEOTIDE SEQUENCE [LARGE SCALE GENOMIC DNA]</scope>
</reference>
<organism evidence="1 2">
    <name type="scientific">Amborella trichopoda</name>
    <dbReference type="NCBI Taxonomy" id="13333"/>
    <lineage>
        <taxon>Eukaryota</taxon>
        <taxon>Viridiplantae</taxon>
        <taxon>Streptophyta</taxon>
        <taxon>Embryophyta</taxon>
        <taxon>Tracheophyta</taxon>
        <taxon>Spermatophyta</taxon>
        <taxon>Magnoliopsida</taxon>
        <taxon>Amborellales</taxon>
        <taxon>Amborellaceae</taxon>
        <taxon>Amborella</taxon>
    </lineage>
</organism>
<dbReference type="AlphaFoldDB" id="W1PN56"/>
<dbReference type="Gramene" id="ERN09209">
    <property type="protein sequence ID" value="ERN09209"/>
    <property type="gene ID" value="AMTR_s00014p00252320"/>
</dbReference>
<dbReference type="EMBL" id="KI393051">
    <property type="protein sequence ID" value="ERN09209.1"/>
    <property type="molecule type" value="Genomic_DNA"/>
</dbReference>